<dbReference type="GeneID" id="108732730"/>
<sequence length="141" mass="15390">MSFALPSIKPKSDLPKDAGIPEGPYGVPDVMTYGFTSVKANLEASHPLYASEKNYKANRDNMNLVMLRNIQGLHAPLKISMELNAARKIGHLPFLPSSNVMLDSLTGKDLEIGAEDIFGIPEFWEVQGQPHAVCEKALGLL</sequence>
<proteinExistence type="inferred from homology"/>
<keyword evidence="5" id="KW-0647">Proteasome</keyword>
<evidence type="ECO:0000313" key="5">
    <source>
        <dbReference type="RefSeq" id="XP_018319219.1"/>
    </source>
</evidence>
<dbReference type="FunCoup" id="A0A1W4W516">
    <property type="interactions" value="1048"/>
</dbReference>
<dbReference type="CTD" id="51371"/>
<dbReference type="InterPro" id="IPR008012">
    <property type="entry name" value="Ump1"/>
</dbReference>
<dbReference type="Proteomes" id="UP000192223">
    <property type="component" value="Unplaced"/>
</dbReference>
<evidence type="ECO:0000256" key="1">
    <source>
        <dbReference type="ARBA" id="ARBA00023186"/>
    </source>
</evidence>
<dbReference type="GO" id="GO:0005634">
    <property type="term" value="C:nucleus"/>
    <property type="evidence" value="ECO:0007669"/>
    <property type="project" value="TreeGrafter"/>
</dbReference>
<dbReference type="GO" id="GO:0000502">
    <property type="term" value="C:proteasome complex"/>
    <property type="evidence" value="ECO:0007669"/>
    <property type="project" value="UniProtKB-KW"/>
</dbReference>
<protein>
    <submittedName>
        <fullName evidence="5">Proteasome maturation protein</fullName>
    </submittedName>
</protein>
<dbReference type="OrthoDB" id="15001at2759"/>
<dbReference type="RefSeq" id="XP_018319219.1">
    <property type="nucleotide sequence ID" value="XM_018463717.2"/>
</dbReference>
<organism evidence="4 5">
    <name type="scientific">Agrilus planipennis</name>
    <name type="common">Emerald ash borer</name>
    <name type="synonym">Agrilus marcopoli</name>
    <dbReference type="NCBI Taxonomy" id="224129"/>
    <lineage>
        <taxon>Eukaryota</taxon>
        <taxon>Metazoa</taxon>
        <taxon>Ecdysozoa</taxon>
        <taxon>Arthropoda</taxon>
        <taxon>Hexapoda</taxon>
        <taxon>Insecta</taxon>
        <taxon>Pterygota</taxon>
        <taxon>Neoptera</taxon>
        <taxon>Endopterygota</taxon>
        <taxon>Coleoptera</taxon>
        <taxon>Polyphaga</taxon>
        <taxon>Elateriformia</taxon>
        <taxon>Buprestoidea</taxon>
        <taxon>Buprestidae</taxon>
        <taxon>Agrilinae</taxon>
        <taxon>Agrilus</taxon>
    </lineage>
</organism>
<keyword evidence="1" id="KW-0143">Chaperone</keyword>
<name>A0A1W4W516_AGRPL</name>
<dbReference type="GO" id="GO:0043248">
    <property type="term" value="P:proteasome assembly"/>
    <property type="evidence" value="ECO:0007669"/>
    <property type="project" value="InterPro"/>
</dbReference>
<comment type="similarity">
    <text evidence="2">Belongs to the POMP/UMP1 family.</text>
</comment>
<evidence type="ECO:0000256" key="2">
    <source>
        <dbReference type="ARBA" id="ARBA00043974"/>
    </source>
</evidence>
<evidence type="ECO:0000256" key="3">
    <source>
        <dbReference type="SAM" id="MobiDB-lite"/>
    </source>
</evidence>
<dbReference type="AlphaFoldDB" id="A0A1W4W516"/>
<accession>A0A1W4W516</accession>
<dbReference type="STRING" id="224129.A0A1W4W516"/>
<reference evidence="5" key="1">
    <citation type="submission" date="2025-08" db="UniProtKB">
        <authorList>
            <consortium name="RefSeq"/>
        </authorList>
    </citation>
    <scope>IDENTIFICATION</scope>
    <source>
        <tissue evidence="5">Entire body</tissue>
    </source>
</reference>
<dbReference type="GO" id="GO:0005737">
    <property type="term" value="C:cytoplasm"/>
    <property type="evidence" value="ECO:0007669"/>
    <property type="project" value="TreeGrafter"/>
</dbReference>
<gene>
    <name evidence="5" type="primary">LOC108732730</name>
</gene>
<dbReference type="PANTHER" id="PTHR12828">
    <property type="entry name" value="PROTEASOME MATURATION PROTEIN UMP1"/>
    <property type="match status" value="1"/>
</dbReference>
<feature type="region of interest" description="Disordered" evidence="3">
    <location>
        <begin position="1"/>
        <end position="20"/>
    </location>
</feature>
<dbReference type="KEGG" id="apln:108732730"/>
<dbReference type="InParanoid" id="A0A1W4W516"/>
<evidence type="ECO:0000313" key="4">
    <source>
        <dbReference type="Proteomes" id="UP000192223"/>
    </source>
</evidence>
<dbReference type="PANTHER" id="PTHR12828:SF3">
    <property type="entry name" value="PROTEASOME MATURATION PROTEIN"/>
    <property type="match status" value="1"/>
</dbReference>
<keyword evidence="4" id="KW-1185">Reference proteome</keyword>
<dbReference type="Pfam" id="PF05348">
    <property type="entry name" value="UMP1"/>
    <property type="match status" value="1"/>
</dbReference>